<proteinExistence type="predicted"/>
<evidence type="ECO:0008006" key="3">
    <source>
        <dbReference type="Google" id="ProtNLM"/>
    </source>
</evidence>
<dbReference type="SUPFAM" id="SSF64496">
    <property type="entry name" value="DNA-binding domain of intron-encoded endonucleases"/>
    <property type="match status" value="2"/>
</dbReference>
<protein>
    <recommendedName>
        <fullName evidence="3">Nuclease-associated modular DNA-binding 1 domain-containing protein</fullName>
    </recommendedName>
</protein>
<reference evidence="1 2" key="1">
    <citation type="submission" date="2019-09" db="EMBL/GenBank/DDBJ databases">
        <title>Characterisation of the sponge microbiome using genome-centric metagenomics.</title>
        <authorList>
            <person name="Engelberts J.P."/>
            <person name="Robbins S.J."/>
            <person name="De Goeij J.M."/>
            <person name="Aranda M."/>
            <person name="Bell S.C."/>
            <person name="Webster N.S."/>
        </authorList>
    </citation>
    <scope>NUCLEOTIDE SEQUENCE [LARGE SCALE GENOMIC DNA]</scope>
    <source>
        <strain evidence="1">SB0662_bin_43</strain>
    </source>
</reference>
<gene>
    <name evidence="1" type="ORF">F4X82_03270</name>
</gene>
<dbReference type="SMART" id="SM00497">
    <property type="entry name" value="IENR1"/>
    <property type="match status" value="2"/>
</dbReference>
<dbReference type="InterPro" id="IPR003647">
    <property type="entry name" value="Intron_nuc_1_rpt"/>
</dbReference>
<name>A0A845D9X9_9BACT</name>
<dbReference type="Proteomes" id="UP000449092">
    <property type="component" value="Unassembled WGS sequence"/>
</dbReference>
<accession>A0A845D9X9</accession>
<sequence length="141" mass="15354">MPGEKPVLQYEANGRFVKKHDSQSAAAREFGLHPSTINIAVSGKVKIVGGCQWRSHTEGEPIVLKISAVPLHGSTAVLQYDGEGRFLARYGSAAEACRKVTSAHYSGISEVINGKRKTSGGYQWRRHLKGEPILQTITPIE</sequence>
<evidence type="ECO:0000313" key="2">
    <source>
        <dbReference type="Proteomes" id="UP000449092"/>
    </source>
</evidence>
<dbReference type="InterPro" id="IPR036388">
    <property type="entry name" value="WH-like_DNA-bd_sf"/>
</dbReference>
<dbReference type="Gene3D" id="1.10.10.10">
    <property type="entry name" value="Winged helix-like DNA-binding domain superfamily/Winged helix DNA-binding domain"/>
    <property type="match status" value="2"/>
</dbReference>
<comment type="caution">
    <text evidence="1">The sequence shown here is derived from an EMBL/GenBank/DDBJ whole genome shotgun (WGS) entry which is preliminary data.</text>
</comment>
<dbReference type="EMBL" id="VXOY01000028">
    <property type="protein sequence ID" value="MYE38510.1"/>
    <property type="molecule type" value="Genomic_DNA"/>
</dbReference>
<evidence type="ECO:0000313" key="1">
    <source>
        <dbReference type="EMBL" id="MYE38510.1"/>
    </source>
</evidence>
<organism evidence="1 2">
    <name type="scientific">Candidatus Spechtbacteria bacterium SB0662_bin_43</name>
    <dbReference type="NCBI Taxonomy" id="2604897"/>
    <lineage>
        <taxon>Bacteria</taxon>
        <taxon>Candidatus Spechtiibacteriota</taxon>
    </lineage>
</organism>
<dbReference type="AlphaFoldDB" id="A0A845D9X9"/>